<dbReference type="PANTHER" id="PTHR15254">
    <property type="entry name" value="FANCONI ANEMIA GROUP G PROTEIN FAMILY MEMBER"/>
    <property type="match status" value="1"/>
</dbReference>
<evidence type="ECO:0000313" key="2">
    <source>
        <dbReference type="Proteomes" id="UP000283509"/>
    </source>
</evidence>
<dbReference type="PANTHER" id="PTHR15254:SF2">
    <property type="entry name" value="FANCONI ANEMIA GROUP G PROTEIN"/>
    <property type="match status" value="1"/>
</dbReference>
<proteinExistence type="predicted"/>
<dbReference type="GO" id="GO:0036297">
    <property type="term" value="P:interstrand cross-link repair"/>
    <property type="evidence" value="ECO:0007669"/>
    <property type="project" value="InterPro"/>
</dbReference>
<sequence>MTSLRRCCRRPPDVAVSGAGKHAWDMASAGGGAAEQRSGVVTVVAAAADKFKPTPLRPSRPRTPPPTLARIRTAPMTREPLASLTLEVTKNMLRQPGYVENWREECGVMMNLFYSALCWPSHIDRVLLRGLVADFIRKYCEEMEGDDMNALFHAQHERRKCGTFTAMVLLHANLLPDDSLPLEKLRTLPLDSKWDGLSSVPAWLVDYKDSLLPFNSFLLLSAEVQQCGWLGRGSGAGNTYLGVLCSFLQAVGLYRKEDFTSSLRILETIPRSLCGTELEGCVLWLTGLGLAKLGKPHTAMLKFEAAVKACEACLPAVYNISRIFHQTDMVTAELECLALLAAGREEKNECLGCPNLQAALLGLYQTRPADLQMRAQFLLAARCLQIKMHKEASSKFSVLLERLENSTVKSSITAKGSAWLQSEDQVPEVPCKETVIVQAAIAHLGDQNIHSAHEILQQIDSEDLEQEKCNAYEKDGKEKLRIFTTAAGCLTKIDALVKLGKEVEALKVCVRLDQALSWVKYAQVLENRGWELVGVMLKALLYSWLAHLHGIKKNEQSQCHYQRRAAQNCRMLLDAPSIPTCSELTLTESLALDNIYSYLTSKLQDLSGK</sequence>
<dbReference type="OrthoDB" id="6355951at2759"/>
<dbReference type="AlphaFoldDB" id="A0A423TZI3"/>
<accession>A0A423TZI3</accession>
<reference evidence="1 2" key="2">
    <citation type="submission" date="2019-01" db="EMBL/GenBank/DDBJ databases">
        <title>The decoding of complex shrimp genome reveals the adaptation for benthos swimmer, frequently molting mechanism and breeding impact on genome.</title>
        <authorList>
            <person name="Sun Y."/>
            <person name="Gao Y."/>
            <person name="Yu Y."/>
        </authorList>
    </citation>
    <scope>NUCLEOTIDE SEQUENCE [LARGE SCALE GENOMIC DNA]</scope>
    <source>
        <tissue evidence="1">Muscle</tissue>
    </source>
</reference>
<dbReference type="InterPro" id="IPR039684">
    <property type="entry name" value="FANCG"/>
</dbReference>
<name>A0A423TZI3_PENVA</name>
<organism evidence="1 2">
    <name type="scientific">Penaeus vannamei</name>
    <name type="common">Whiteleg shrimp</name>
    <name type="synonym">Litopenaeus vannamei</name>
    <dbReference type="NCBI Taxonomy" id="6689"/>
    <lineage>
        <taxon>Eukaryota</taxon>
        <taxon>Metazoa</taxon>
        <taxon>Ecdysozoa</taxon>
        <taxon>Arthropoda</taxon>
        <taxon>Crustacea</taxon>
        <taxon>Multicrustacea</taxon>
        <taxon>Malacostraca</taxon>
        <taxon>Eumalacostraca</taxon>
        <taxon>Eucarida</taxon>
        <taxon>Decapoda</taxon>
        <taxon>Dendrobranchiata</taxon>
        <taxon>Penaeoidea</taxon>
        <taxon>Penaeidae</taxon>
        <taxon>Penaeus</taxon>
    </lineage>
</organism>
<dbReference type="EMBL" id="QCYY01000909">
    <property type="protein sequence ID" value="ROT81879.1"/>
    <property type="molecule type" value="Genomic_DNA"/>
</dbReference>
<protein>
    <submittedName>
        <fullName evidence="1">Putative Fanconi anemia group G protein</fullName>
    </submittedName>
</protein>
<dbReference type="GO" id="GO:0043240">
    <property type="term" value="C:Fanconi anaemia nuclear complex"/>
    <property type="evidence" value="ECO:0007669"/>
    <property type="project" value="InterPro"/>
</dbReference>
<keyword evidence="2" id="KW-1185">Reference proteome</keyword>
<comment type="caution">
    <text evidence="1">The sequence shown here is derived from an EMBL/GenBank/DDBJ whole genome shotgun (WGS) entry which is preliminary data.</text>
</comment>
<evidence type="ECO:0000313" key="1">
    <source>
        <dbReference type="EMBL" id="ROT81879.1"/>
    </source>
</evidence>
<reference evidence="1 2" key="1">
    <citation type="submission" date="2018-04" db="EMBL/GenBank/DDBJ databases">
        <authorList>
            <person name="Zhang X."/>
            <person name="Yuan J."/>
            <person name="Li F."/>
            <person name="Xiang J."/>
        </authorList>
    </citation>
    <scope>NUCLEOTIDE SEQUENCE [LARGE SCALE GENOMIC DNA]</scope>
    <source>
        <tissue evidence="1">Muscle</tissue>
    </source>
</reference>
<gene>
    <name evidence="1" type="ORF">C7M84_024976</name>
</gene>
<dbReference type="Proteomes" id="UP000283509">
    <property type="component" value="Unassembled WGS sequence"/>
</dbReference>